<comment type="similarity">
    <text evidence="1">Belongs to the fatty acyl-CoA reductase family.</text>
</comment>
<feature type="domain" description="Thioester reductase (TE)" evidence="2">
    <location>
        <begin position="22"/>
        <end position="66"/>
    </location>
</feature>
<dbReference type="GO" id="GO:0080019">
    <property type="term" value="F:alcohol-forming very long-chain fatty acyl-CoA reductase activity"/>
    <property type="evidence" value="ECO:0007669"/>
    <property type="project" value="InterPro"/>
</dbReference>
<dbReference type="OMA" id="CSRYIIR"/>
<proteinExistence type="inferred from homology"/>
<dbReference type="PANTHER" id="PTHR11011">
    <property type="entry name" value="MALE STERILITY PROTEIN 2-RELATED"/>
    <property type="match status" value="1"/>
</dbReference>
<comment type="catalytic activity">
    <reaction evidence="1">
        <text>a long-chain fatty acyl-CoA + 2 NADPH + 2 H(+) = a long-chain primary fatty alcohol + 2 NADP(+) + CoA</text>
        <dbReference type="Rhea" id="RHEA:52716"/>
        <dbReference type="ChEBI" id="CHEBI:15378"/>
        <dbReference type="ChEBI" id="CHEBI:57287"/>
        <dbReference type="ChEBI" id="CHEBI:57783"/>
        <dbReference type="ChEBI" id="CHEBI:58349"/>
        <dbReference type="ChEBI" id="CHEBI:77396"/>
        <dbReference type="ChEBI" id="CHEBI:83139"/>
        <dbReference type="EC" id="1.2.1.84"/>
    </reaction>
</comment>
<dbReference type="Gramene" id="TRITD3Av1G283950.1">
    <property type="protein sequence ID" value="TRITD3Av1G283950.1"/>
    <property type="gene ID" value="TRITD3Av1G283950"/>
</dbReference>
<accession>A0A9R0S1Z2</accession>
<dbReference type="Gene3D" id="3.40.50.720">
    <property type="entry name" value="NAD(P)-binding Rossmann-like Domain"/>
    <property type="match status" value="1"/>
</dbReference>
<comment type="function">
    <text evidence="1">Catalyzes the reduction of fatty acyl-CoA to fatty alcohols.</text>
</comment>
<dbReference type="GO" id="GO:0102965">
    <property type="term" value="F:alcohol-forming long-chain fatty acyl-CoA reductase activity"/>
    <property type="evidence" value="ECO:0007669"/>
    <property type="project" value="UniProtKB-EC"/>
</dbReference>
<dbReference type="AlphaFoldDB" id="A0A9R0S1Z2"/>
<keyword evidence="5" id="KW-1185">Reference proteome</keyword>
<dbReference type="InterPro" id="IPR036291">
    <property type="entry name" value="NAD(P)-bd_dom_sf"/>
</dbReference>
<dbReference type="SUPFAM" id="SSF51735">
    <property type="entry name" value="NAD(P)-binding Rossmann-fold domains"/>
    <property type="match status" value="1"/>
</dbReference>
<dbReference type="Pfam" id="PF07993">
    <property type="entry name" value="NAD_binding_4"/>
    <property type="match status" value="1"/>
</dbReference>
<dbReference type="InterPro" id="IPR013120">
    <property type="entry name" value="FAR_NAD-bd"/>
</dbReference>
<evidence type="ECO:0000313" key="4">
    <source>
        <dbReference type="EMBL" id="VAH70256.1"/>
    </source>
</evidence>
<evidence type="ECO:0000259" key="2">
    <source>
        <dbReference type="Pfam" id="PF07993"/>
    </source>
</evidence>
<dbReference type="EMBL" id="LT934115">
    <property type="protein sequence ID" value="VAH70256.1"/>
    <property type="molecule type" value="Genomic_DNA"/>
</dbReference>
<keyword evidence="1" id="KW-0521">NADP</keyword>
<evidence type="ECO:0000256" key="1">
    <source>
        <dbReference type="RuleBase" id="RU363097"/>
    </source>
</evidence>
<dbReference type="EC" id="1.2.1.84" evidence="1"/>
<dbReference type="Proteomes" id="UP000324705">
    <property type="component" value="Chromosome 3A"/>
</dbReference>
<evidence type="ECO:0000313" key="5">
    <source>
        <dbReference type="Proteomes" id="UP000324705"/>
    </source>
</evidence>
<sequence>MVIGGMNVGCVASYFGGKNILITGSTGFLGKVLVEKILRVQPGVRKLFLLVRATNDESARHRIQTEKNGGEGGSTFTQFHGGEDSTGPCSRYIITRYIIRWKSSSVGTGSTRKGGDCFYSV</sequence>
<dbReference type="InterPro" id="IPR026055">
    <property type="entry name" value="FAR"/>
</dbReference>
<dbReference type="Gramene" id="TRITD3Av1G283920.1">
    <property type="protein sequence ID" value="TRITD3Av1G283920.1"/>
    <property type="gene ID" value="TRITD3Av1G283920"/>
</dbReference>
<evidence type="ECO:0000313" key="3">
    <source>
        <dbReference type="EMBL" id="VAH70249.1"/>
    </source>
</evidence>
<keyword evidence="1" id="KW-0443">Lipid metabolism</keyword>
<reference evidence="3 5" key="1">
    <citation type="submission" date="2017-09" db="EMBL/GenBank/DDBJ databases">
        <authorList>
            <consortium name="International Durum Wheat Genome Sequencing Consortium (IDWGSC)"/>
            <person name="Milanesi L."/>
        </authorList>
    </citation>
    <scope>NUCLEOTIDE SEQUENCE [LARGE SCALE GENOMIC DNA]</scope>
    <source>
        <strain evidence="5">cv. Svevo</strain>
    </source>
</reference>
<keyword evidence="1" id="KW-0444">Lipid biosynthesis</keyword>
<gene>
    <name evidence="3" type="ORF">TRITD_3Av1G283920</name>
    <name evidence="4" type="ORF">TRITD_3Av1G283950</name>
</gene>
<organism evidence="3 5">
    <name type="scientific">Triticum turgidum subsp. durum</name>
    <name type="common">Durum wheat</name>
    <name type="synonym">Triticum durum</name>
    <dbReference type="NCBI Taxonomy" id="4567"/>
    <lineage>
        <taxon>Eukaryota</taxon>
        <taxon>Viridiplantae</taxon>
        <taxon>Streptophyta</taxon>
        <taxon>Embryophyta</taxon>
        <taxon>Tracheophyta</taxon>
        <taxon>Spermatophyta</taxon>
        <taxon>Magnoliopsida</taxon>
        <taxon>Liliopsida</taxon>
        <taxon>Poales</taxon>
        <taxon>Poaceae</taxon>
        <taxon>BOP clade</taxon>
        <taxon>Pooideae</taxon>
        <taxon>Triticodae</taxon>
        <taxon>Triticeae</taxon>
        <taxon>Triticinae</taxon>
        <taxon>Triticum</taxon>
    </lineage>
</organism>
<name>A0A9R0S1Z2_TRITD</name>
<protein>
    <recommendedName>
        <fullName evidence="1">Fatty acyl-CoA reductase</fullName>
        <ecNumber evidence="1">1.2.1.84</ecNumber>
    </recommendedName>
</protein>
<dbReference type="EMBL" id="LT934115">
    <property type="protein sequence ID" value="VAH70249.1"/>
    <property type="molecule type" value="Genomic_DNA"/>
</dbReference>
<keyword evidence="1" id="KW-0560">Oxidoreductase</keyword>
<dbReference type="GO" id="GO:0035336">
    <property type="term" value="P:long-chain fatty-acyl-CoA metabolic process"/>
    <property type="evidence" value="ECO:0007669"/>
    <property type="project" value="TreeGrafter"/>
</dbReference>
<dbReference type="PANTHER" id="PTHR11011:SF88">
    <property type="entry name" value="FATTY ACYL-COA REDUCTASE"/>
    <property type="match status" value="1"/>
</dbReference>
<dbReference type="GO" id="GO:0010345">
    <property type="term" value="P:suberin biosynthetic process"/>
    <property type="evidence" value="ECO:0007669"/>
    <property type="project" value="TreeGrafter"/>
</dbReference>